<dbReference type="AlphaFoldDB" id="A0A1L9BEB5"/>
<dbReference type="PANTHER" id="PTHR11614">
    <property type="entry name" value="PHOSPHOLIPASE-RELATED"/>
    <property type="match status" value="1"/>
</dbReference>
<dbReference type="InterPro" id="IPR022742">
    <property type="entry name" value="Hydrolase_4"/>
</dbReference>
<keyword evidence="3" id="KW-1185">Reference proteome</keyword>
<reference evidence="3" key="1">
    <citation type="submission" date="2016-11" db="EMBL/GenBank/DDBJ databases">
        <authorList>
            <person name="Shukria A."/>
            <person name="Stevens D.C."/>
        </authorList>
    </citation>
    <scope>NUCLEOTIDE SEQUENCE [LARGE SCALE GENOMIC DNA]</scope>
    <source>
        <strain evidence="3">Cbfe23</strain>
    </source>
</reference>
<dbReference type="Gene3D" id="3.40.50.1820">
    <property type="entry name" value="alpha/beta hydrolase"/>
    <property type="match status" value="1"/>
</dbReference>
<reference evidence="2 3" key="2">
    <citation type="submission" date="2016-12" db="EMBL/GenBank/DDBJ databases">
        <title>Draft Genome Sequence of Cystobacter ferrugineus Strain Cbfe23.</title>
        <authorList>
            <person name="Akbar S."/>
            <person name="Dowd S.E."/>
            <person name="Stevens D.C."/>
        </authorList>
    </citation>
    <scope>NUCLEOTIDE SEQUENCE [LARGE SCALE GENOMIC DNA]</scope>
    <source>
        <strain evidence="2 3">Cbfe23</strain>
    </source>
</reference>
<evidence type="ECO:0000313" key="3">
    <source>
        <dbReference type="Proteomes" id="UP000182229"/>
    </source>
</evidence>
<sequence length="278" mass="30753">MARFDEGFFTSRDGLRLYWRSDQPEQPRAHVAVVHGYGDHIGRYLPAIEALTGQGFAVHGFDYRGHGRADGRRGHCDAWPDYLDDLSAFWERVRGAAGGGKLFLLGHSHGALMSVHLWARGGLQGLSGMMLSSPFFKLAITPPPVKLLAAKVLARVLPWAPLPTELKLEQLSRDEAVQRAAGADPLYGRIVTPRWFIESAKAQARVLAIAPGLQVPLLLFSGAEDGVAKVETGRAFFDAVGSRDKVYKAYPGMRHEPLNELGREQVFRDICNWISERL</sequence>
<feature type="domain" description="Serine aminopeptidase S33" evidence="1">
    <location>
        <begin position="26"/>
        <end position="261"/>
    </location>
</feature>
<comment type="caution">
    <text evidence="2">The sequence shown here is derived from an EMBL/GenBank/DDBJ whole genome shotgun (WGS) entry which is preliminary data.</text>
</comment>
<dbReference type="InterPro" id="IPR029058">
    <property type="entry name" value="AB_hydrolase_fold"/>
</dbReference>
<evidence type="ECO:0000313" key="2">
    <source>
        <dbReference type="EMBL" id="OJH40589.1"/>
    </source>
</evidence>
<name>A0A1L9BEB5_9BACT</name>
<dbReference type="RefSeq" id="WP_071899217.1">
    <property type="nucleotide sequence ID" value="NZ_MPIN01000003.1"/>
</dbReference>
<protein>
    <submittedName>
        <fullName evidence="2">Lysophospholipase</fullName>
    </submittedName>
</protein>
<organism evidence="2 3">
    <name type="scientific">Cystobacter ferrugineus</name>
    <dbReference type="NCBI Taxonomy" id="83449"/>
    <lineage>
        <taxon>Bacteria</taxon>
        <taxon>Pseudomonadati</taxon>
        <taxon>Myxococcota</taxon>
        <taxon>Myxococcia</taxon>
        <taxon>Myxococcales</taxon>
        <taxon>Cystobacterineae</taxon>
        <taxon>Archangiaceae</taxon>
        <taxon>Cystobacter</taxon>
    </lineage>
</organism>
<accession>A0A1L9BEB5</accession>
<dbReference type="OrthoDB" id="9806902at2"/>
<dbReference type="Proteomes" id="UP000182229">
    <property type="component" value="Unassembled WGS sequence"/>
</dbReference>
<dbReference type="EMBL" id="MPIN01000003">
    <property type="protein sequence ID" value="OJH40589.1"/>
    <property type="molecule type" value="Genomic_DNA"/>
</dbReference>
<evidence type="ECO:0000259" key="1">
    <source>
        <dbReference type="Pfam" id="PF12146"/>
    </source>
</evidence>
<proteinExistence type="predicted"/>
<dbReference type="Pfam" id="PF12146">
    <property type="entry name" value="Hydrolase_4"/>
    <property type="match status" value="1"/>
</dbReference>
<dbReference type="InterPro" id="IPR051044">
    <property type="entry name" value="MAG_DAG_Lipase"/>
</dbReference>
<dbReference type="STRING" id="83449.BON30_15520"/>
<gene>
    <name evidence="2" type="ORF">BON30_15520</name>
</gene>
<dbReference type="SUPFAM" id="SSF53474">
    <property type="entry name" value="alpha/beta-Hydrolases"/>
    <property type="match status" value="1"/>
</dbReference>